<evidence type="ECO:0000256" key="2">
    <source>
        <dbReference type="ARBA" id="ARBA00022664"/>
    </source>
</evidence>
<dbReference type="OrthoDB" id="6109at2759"/>
<dbReference type="Proteomes" id="UP000790833">
    <property type="component" value="Unassembled WGS sequence"/>
</dbReference>
<dbReference type="GO" id="GO:0003676">
    <property type="term" value="F:nucleic acid binding"/>
    <property type="evidence" value="ECO:0007669"/>
    <property type="project" value="InterPro"/>
</dbReference>
<sequence length="1354" mass="153100">MCVHLKLVEQFKLEGQITGLKRIRPIESPHLDYVIVATKLAKFSVIRWDAFHHTISTVSLHYYENCLQGSSFDEVKLAELLVEPTSNSCTCMRFKNMMIFLPFTVMDDEEEEEEELEADTMYVDVKLQKGTQINSTSEEGVVQVRVPMFDSSFLIDAKTLDPLIGSHVIDAQFLYSYSGTTMAVLTSGNQYTWTGLLPQLKDDVSLYIVSLDLKSKVSATVLKVDNLPYDIDRIIPLKAPLNGCVLLGGNEIIHVDNGGIARKIAVNSYFKLITNQKKNYIDMTHLELKLEGCSTFPIDNKLLLITREGSFYCLEFELDGKSIKKVSLTKLAEKAYENIQLTYPGEIVNLDDDLLFISNKNGDSPLVKWGYQDDSGAISSSQGEMITTNGRTTTDDDLYDEDDDLYNDDEGSPEVQKALKRADKLMFHKHDQLINLGPCSTFAFGFYSLEEKKSQLINPNYRDICIFSNGGSQKQSALSIISPTVQLNIKSSLSFSQIDRMWTIQSKYLITSDSINFKSEIFQIDKAFARLVSKSFVNNDMTIAVHEMPSQHVIQVTRKKVHVYESNFKKRAMKLLWRKDANKDESESVSTSVDDEIIHSTFQDEFLMLFLRSGGVLIYSVNTYNGTFTSIAIPKILSETIITTGCIANSYLLNAVLKDINLVINHESRGLKRKHSERNANPRKNSPDQQEKGATSYGPKQKTFALVTGDNRIVVFNRFHNQKCYQLREVDKFTKFLSLEFFENRDSIPDPHIKQIIFNDLGDGIEREEYLTVLTIGGEIYMYKLFFDGENFQFKAESDLAITGAPDNAYPSGTSIERRLVYFPNFSGKSCIGVTGVIPYLITKLGHSIPRIFRFSKIPVLSFAIYSDVTNNITNGIMFLDNKKNARACELAPEFNFENCLPVRRIPMGETIKSIAYHETSNTLVVSTFKEIPYNCIDEDGEPIVGTDPSRPSAISYKGSVKLISPYNWSVIDTIELEDNEVGMTLKSMALDVGSLSKKFKNKKEFIVVGSGKYRLEDLPCNGNFKVIEIIDIIPEPGRPETNHKFKEFFQEDTRGAVTSVSEVYGRFLVAQGQKIIVRDIQDDGAVPVAFLDCPIYVSELKNFGDLVLLGDAVKGVCLAGFDAEPFRMITLGKDMNKFDTNCADFIVKDEDLYILIADQKKQALHLVQYDPEDPVSLNGTRLVYKWSFNVNSTVMSLKSLPKHEEFTPMVSTPQSMGFFNLTPPSRQDIPFQSMGCTLDGSFFTVFPVNEATYRRMYILQQQLTEKEYHVCGLNPRMNRMQGLQHINTIFQTTGNGGEGLGKPLLDFGILKKFTKLNEDRKKNFVSKVSGKRLSVDIWRDLIEIENVLKNMYT</sequence>
<dbReference type="GO" id="GO:0005634">
    <property type="term" value="C:nucleus"/>
    <property type="evidence" value="ECO:0007669"/>
    <property type="project" value="UniProtKB-SubCell"/>
</dbReference>
<feature type="region of interest" description="Disordered" evidence="4">
    <location>
        <begin position="380"/>
        <end position="400"/>
    </location>
</feature>
<keyword evidence="3" id="KW-0539">Nucleus</keyword>
<dbReference type="InterPro" id="IPR015943">
    <property type="entry name" value="WD40/YVTN_repeat-like_dom_sf"/>
</dbReference>
<dbReference type="GeneID" id="66116454"/>
<feature type="compositionally biased region" description="Basic and acidic residues" evidence="4">
    <location>
        <begin position="677"/>
        <end position="691"/>
    </location>
</feature>
<dbReference type="InterPro" id="IPR050358">
    <property type="entry name" value="RSE1/DDB1/CFT1"/>
</dbReference>
<dbReference type="RefSeq" id="XP_043047037.1">
    <property type="nucleotide sequence ID" value="XM_043193816.1"/>
</dbReference>
<accession>A0A9P8AGK1</accession>
<evidence type="ECO:0000256" key="4">
    <source>
        <dbReference type="SAM" id="MobiDB-lite"/>
    </source>
</evidence>
<gene>
    <name evidence="8" type="primary">CFT1</name>
    <name evidence="8" type="ORF">KQ657_003080</name>
</gene>
<proteinExistence type="predicted"/>
<dbReference type="Pfam" id="PF10433">
    <property type="entry name" value="Beta-prop_RSE1_1st"/>
    <property type="match status" value="1"/>
</dbReference>
<feature type="domain" description="RSE1/DDB1/CPSF1 second beta-propeller" evidence="7">
    <location>
        <begin position="489"/>
        <end position="891"/>
    </location>
</feature>
<dbReference type="InterPro" id="IPR018846">
    <property type="entry name" value="Beta-prop_RSE1/DDB1/CPSF1_1st"/>
</dbReference>
<dbReference type="Pfam" id="PF23726">
    <property type="entry name" value="Beta-prop_RSE1_2nd"/>
    <property type="match status" value="1"/>
</dbReference>
<protein>
    <submittedName>
        <fullName evidence="8">mRNA cleavage and polyadenylation factor subunit</fullName>
    </submittedName>
</protein>
<feature type="domain" description="RSE1/DDB1/CPSF1 C-terminal" evidence="5">
    <location>
        <begin position="959"/>
        <end position="1315"/>
    </location>
</feature>
<keyword evidence="9" id="KW-1185">Reference proteome</keyword>
<dbReference type="Gene3D" id="2.130.10.10">
    <property type="entry name" value="YVTN repeat-like/Quinoprotein amine dehydrogenase"/>
    <property type="match status" value="3"/>
</dbReference>
<dbReference type="InterPro" id="IPR058543">
    <property type="entry name" value="Beta-prop_RSE1/DDB1/CPSF1_2nd"/>
</dbReference>
<keyword evidence="2" id="KW-0507">mRNA processing</keyword>
<evidence type="ECO:0000259" key="7">
    <source>
        <dbReference type="Pfam" id="PF23726"/>
    </source>
</evidence>
<organism evidence="8 9">
    <name type="scientific">Scheffersomyces spartinae</name>
    <dbReference type="NCBI Taxonomy" id="45513"/>
    <lineage>
        <taxon>Eukaryota</taxon>
        <taxon>Fungi</taxon>
        <taxon>Dikarya</taxon>
        <taxon>Ascomycota</taxon>
        <taxon>Saccharomycotina</taxon>
        <taxon>Pichiomycetes</taxon>
        <taxon>Debaryomycetaceae</taxon>
        <taxon>Scheffersomyces</taxon>
    </lineage>
</organism>
<evidence type="ECO:0000259" key="6">
    <source>
        <dbReference type="Pfam" id="PF10433"/>
    </source>
</evidence>
<feature type="region of interest" description="Disordered" evidence="4">
    <location>
        <begin position="671"/>
        <end position="697"/>
    </location>
</feature>
<comment type="caution">
    <text evidence="8">The sequence shown here is derived from an EMBL/GenBank/DDBJ whole genome shotgun (WGS) entry which is preliminary data.</text>
</comment>
<reference evidence="8" key="1">
    <citation type="submission" date="2021-03" db="EMBL/GenBank/DDBJ databases">
        <authorList>
            <person name="Palmer J.M."/>
        </authorList>
    </citation>
    <scope>NUCLEOTIDE SEQUENCE</scope>
    <source>
        <strain evidence="8">ARV_011</strain>
    </source>
</reference>
<feature type="compositionally biased region" description="Polar residues" evidence="4">
    <location>
        <begin position="380"/>
        <end position="392"/>
    </location>
</feature>
<evidence type="ECO:0000313" key="9">
    <source>
        <dbReference type="Proteomes" id="UP000790833"/>
    </source>
</evidence>
<dbReference type="EMBL" id="JAHMUF010000028">
    <property type="protein sequence ID" value="KAG7191485.1"/>
    <property type="molecule type" value="Genomic_DNA"/>
</dbReference>
<dbReference type="InterPro" id="IPR004871">
    <property type="entry name" value="RSE1/DDB1/CPSF1_C"/>
</dbReference>
<feature type="domain" description="RSE1/DDB1/CPSF1 first beta-propeller" evidence="6">
    <location>
        <begin position="4"/>
        <end position="369"/>
    </location>
</feature>
<evidence type="ECO:0000259" key="5">
    <source>
        <dbReference type="Pfam" id="PF03178"/>
    </source>
</evidence>
<comment type="subcellular location">
    <subcellularLocation>
        <location evidence="1">Nucleus</location>
    </subcellularLocation>
</comment>
<evidence type="ECO:0000256" key="1">
    <source>
        <dbReference type="ARBA" id="ARBA00004123"/>
    </source>
</evidence>
<dbReference type="GO" id="GO:0006397">
    <property type="term" value="P:mRNA processing"/>
    <property type="evidence" value="ECO:0007669"/>
    <property type="project" value="UniProtKB-KW"/>
</dbReference>
<dbReference type="PANTHER" id="PTHR10644">
    <property type="entry name" value="DNA REPAIR/RNA PROCESSING CPSF FAMILY"/>
    <property type="match status" value="1"/>
</dbReference>
<name>A0A9P8AGK1_9ASCO</name>
<evidence type="ECO:0000256" key="3">
    <source>
        <dbReference type="ARBA" id="ARBA00023242"/>
    </source>
</evidence>
<evidence type="ECO:0000313" key="8">
    <source>
        <dbReference type="EMBL" id="KAG7191485.1"/>
    </source>
</evidence>
<dbReference type="Pfam" id="PF03178">
    <property type="entry name" value="CPSF_A"/>
    <property type="match status" value="1"/>
</dbReference>